<dbReference type="AlphaFoldDB" id="A0A8T0WNT4"/>
<accession>A0A8T0WNT4</accession>
<organism evidence="1 2">
    <name type="scientific">Panicum virgatum</name>
    <name type="common">Blackwell switchgrass</name>
    <dbReference type="NCBI Taxonomy" id="38727"/>
    <lineage>
        <taxon>Eukaryota</taxon>
        <taxon>Viridiplantae</taxon>
        <taxon>Streptophyta</taxon>
        <taxon>Embryophyta</taxon>
        <taxon>Tracheophyta</taxon>
        <taxon>Spermatophyta</taxon>
        <taxon>Magnoliopsida</taxon>
        <taxon>Liliopsida</taxon>
        <taxon>Poales</taxon>
        <taxon>Poaceae</taxon>
        <taxon>PACMAD clade</taxon>
        <taxon>Panicoideae</taxon>
        <taxon>Panicodae</taxon>
        <taxon>Paniceae</taxon>
        <taxon>Panicinae</taxon>
        <taxon>Panicum</taxon>
        <taxon>Panicum sect. Hiantes</taxon>
    </lineage>
</organism>
<comment type="caution">
    <text evidence="1">The sequence shown here is derived from an EMBL/GenBank/DDBJ whole genome shotgun (WGS) entry which is preliminary data.</text>
</comment>
<proteinExistence type="predicted"/>
<dbReference type="EMBL" id="CM029038">
    <property type="protein sequence ID" value="KAG2651271.1"/>
    <property type="molecule type" value="Genomic_DNA"/>
</dbReference>
<gene>
    <name evidence="1" type="ORF">PVAP13_1NG276638</name>
</gene>
<protein>
    <submittedName>
        <fullName evidence="1">Uncharacterized protein</fullName>
    </submittedName>
</protein>
<dbReference type="Proteomes" id="UP000823388">
    <property type="component" value="Chromosome 1N"/>
</dbReference>
<reference evidence="1" key="1">
    <citation type="submission" date="2020-05" db="EMBL/GenBank/DDBJ databases">
        <title>WGS assembly of Panicum virgatum.</title>
        <authorList>
            <person name="Lovell J.T."/>
            <person name="Jenkins J."/>
            <person name="Shu S."/>
            <person name="Juenger T.E."/>
            <person name="Schmutz J."/>
        </authorList>
    </citation>
    <scope>NUCLEOTIDE SEQUENCE</scope>
    <source>
        <strain evidence="1">AP13</strain>
    </source>
</reference>
<keyword evidence="2" id="KW-1185">Reference proteome</keyword>
<evidence type="ECO:0000313" key="1">
    <source>
        <dbReference type="EMBL" id="KAG2651271.1"/>
    </source>
</evidence>
<name>A0A8T0WNT4_PANVG</name>
<evidence type="ECO:0000313" key="2">
    <source>
        <dbReference type="Proteomes" id="UP000823388"/>
    </source>
</evidence>
<sequence length="55" mass="6447">MYIPEDLLPVEALENTLRKVEVSSRFAKDGISLLDHEEDIKVQYNQNLFEKLPEE</sequence>